<dbReference type="AlphaFoldDB" id="A0A8A3P7Y7"/>
<evidence type="ECO:0000313" key="2">
    <source>
        <dbReference type="EMBL" id="QSZ32031.1"/>
    </source>
</evidence>
<protein>
    <submittedName>
        <fullName evidence="2">Uncharacterized protein</fullName>
    </submittedName>
</protein>
<evidence type="ECO:0000256" key="1">
    <source>
        <dbReference type="SAM" id="MobiDB-lite"/>
    </source>
</evidence>
<accession>A0A8A3P7Y7</accession>
<evidence type="ECO:0000313" key="3">
    <source>
        <dbReference type="Proteomes" id="UP000672032"/>
    </source>
</evidence>
<gene>
    <name evidence="2" type="ORF">DSL72_001600</name>
</gene>
<name>A0A8A3P7Y7_9HELO</name>
<feature type="region of interest" description="Disordered" evidence="1">
    <location>
        <begin position="1"/>
        <end position="85"/>
    </location>
</feature>
<feature type="compositionally biased region" description="Low complexity" evidence="1">
    <location>
        <begin position="66"/>
        <end position="81"/>
    </location>
</feature>
<dbReference type="EMBL" id="CP063406">
    <property type="protein sequence ID" value="QSZ32031.1"/>
    <property type="molecule type" value="Genomic_DNA"/>
</dbReference>
<dbReference type="Proteomes" id="UP000672032">
    <property type="component" value="Chromosome 2"/>
</dbReference>
<sequence>MGTRLMTPDAARRVARAHPGSGFARRSARASHSNSEHDAQAQAAGDKGDRAQNREGGAASGHKTTQADQSPASSAGSGQEQAARKDQCLYCTPETLCARHANRWAWQLGGAC</sequence>
<proteinExistence type="predicted"/>
<keyword evidence="3" id="KW-1185">Reference proteome</keyword>
<organism evidence="2 3">
    <name type="scientific">Monilinia vaccinii-corymbosi</name>
    <dbReference type="NCBI Taxonomy" id="61207"/>
    <lineage>
        <taxon>Eukaryota</taxon>
        <taxon>Fungi</taxon>
        <taxon>Dikarya</taxon>
        <taxon>Ascomycota</taxon>
        <taxon>Pezizomycotina</taxon>
        <taxon>Leotiomycetes</taxon>
        <taxon>Helotiales</taxon>
        <taxon>Sclerotiniaceae</taxon>
        <taxon>Monilinia</taxon>
    </lineage>
</organism>
<reference evidence="2" key="1">
    <citation type="submission" date="2020-10" db="EMBL/GenBank/DDBJ databases">
        <title>Genome Sequence of Monilinia vaccinii-corymbosi Sheds Light on Mummy Berry Disease Infection of Blueberry and Mating Type.</title>
        <authorList>
            <person name="Yow A.G."/>
            <person name="Zhang Y."/>
            <person name="Bansal K."/>
            <person name="Eacker S.M."/>
            <person name="Sullivan S."/>
            <person name="Liachko I."/>
            <person name="Cubeta M.A."/>
            <person name="Rollins J.A."/>
            <person name="Ashrafi H."/>
        </authorList>
    </citation>
    <scope>NUCLEOTIDE SEQUENCE</scope>
    <source>
        <strain evidence="2">RL-1</strain>
    </source>
</reference>